<proteinExistence type="predicted"/>
<name>A0A2N1JH76_9BASI</name>
<keyword evidence="4" id="KW-1185">Reference proteome</keyword>
<feature type="transmembrane region" description="Helical" evidence="2">
    <location>
        <begin position="101"/>
        <end position="119"/>
    </location>
</feature>
<dbReference type="Proteomes" id="UP000232875">
    <property type="component" value="Unassembled WGS sequence"/>
</dbReference>
<keyword evidence="2" id="KW-0812">Transmembrane</keyword>
<feature type="region of interest" description="Disordered" evidence="1">
    <location>
        <begin position="216"/>
        <end position="235"/>
    </location>
</feature>
<evidence type="ECO:0000313" key="3">
    <source>
        <dbReference type="EMBL" id="PKI85899.1"/>
    </source>
</evidence>
<keyword evidence="2" id="KW-1133">Transmembrane helix</keyword>
<accession>A0A2N1JH76</accession>
<keyword evidence="2" id="KW-0472">Membrane</keyword>
<evidence type="ECO:0000313" key="4">
    <source>
        <dbReference type="Proteomes" id="UP000232875"/>
    </source>
</evidence>
<dbReference type="OrthoDB" id="5570013at2759"/>
<evidence type="ECO:0000256" key="2">
    <source>
        <dbReference type="SAM" id="Phobius"/>
    </source>
</evidence>
<reference evidence="3 4" key="1">
    <citation type="submission" date="2017-10" db="EMBL/GenBank/DDBJ databases">
        <title>A novel species of cold-tolerant Malassezia isolated from bats.</title>
        <authorList>
            <person name="Lorch J.M."/>
            <person name="Palmer J.M."/>
            <person name="Vanderwolf K.J."/>
            <person name="Schmidt K.Z."/>
            <person name="Verant M.L."/>
            <person name="Weller T.J."/>
            <person name="Blehert D.S."/>
        </authorList>
    </citation>
    <scope>NUCLEOTIDE SEQUENCE [LARGE SCALE GENOMIC DNA]</scope>
    <source>
        <strain evidence="3 4">NWHC:44797-103</strain>
    </source>
</reference>
<evidence type="ECO:0000256" key="1">
    <source>
        <dbReference type="SAM" id="MobiDB-lite"/>
    </source>
</evidence>
<organism evidence="3 4">
    <name type="scientific">Malassezia vespertilionis</name>
    <dbReference type="NCBI Taxonomy" id="2020962"/>
    <lineage>
        <taxon>Eukaryota</taxon>
        <taxon>Fungi</taxon>
        <taxon>Dikarya</taxon>
        <taxon>Basidiomycota</taxon>
        <taxon>Ustilaginomycotina</taxon>
        <taxon>Malasseziomycetes</taxon>
        <taxon>Malasseziales</taxon>
        <taxon>Malasseziaceae</taxon>
        <taxon>Malassezia</taxon>
    </lineage>
</organism>
<dbReference type="EMBL" id="KZ454987">
    <property type="protein sequence ID" value="PKI85899.1"/>
    <property type="molecule type" value="Genomic_DNA"/>
</dbReference>
<gene>
    <name evidence="3" type="ORF">MVES_000508</name>
</gene>
<protein>
    <submittedName>
        <fullName evidence="3">Uncharacterized protein</fullName>
    </submittedName>
</protein>
<dbReference type="AlphaFoldDB" id="A0A2N1JH76"/>
<sequence>MVVDRAPLLGDADDPIYEYELEEGIEGLSSQPRRYLYAPISYEQATAPPRSRWHPLTWYAALKGHIHILDALRPSSNVKHAFRSTQNLLSLAWPRNRMHQTVIIVFVLWFLVSYASFTVDVITPGEPRDDTLFTDYEELLKQDIGDTHMDLPAEDGRVLEKASWHMTHCFQHAHRPLRMFDAIECKSHTSFALDAHQVQQIPFLYVDPGREPLSKQAQARIGGNAQQRPPSDSEPRLVAAPTNVYYVSHSVPPNATDAKIFVNITASYFRSALLLARRTFVGKIERANHANGVQILTPPIGVHAHPLQKPLQFDIVISVPQGAPVAGFEVDAPTSSIYAFTDRAFLKAESLTAFPKIPDGPFKILFDYLRGKKKKQQEAPTQREHLYHAFGQFRALTASGNIYVGDGLHASGQVDLHTREGAIGLKCNITASTINLAAEKGSIRLYSGTKIHGGHSVQFSAPNGSITLEPNVDVYSSKTEIETGSGSVDGAGTWHVNTTLSMKLATGDIDARIAVDKPSPFVPGAAVQTRVAAVNGSVHVHYAQHAPGVPLRSYVHAFSGSARVDLADAFAGSVHAEGENASVVLSDSQPDGRTVRDLRTEHAGHLQVATAKVVWDAAKQPVFQDGIAASFVKSNMSDATVHLSGASTM</sequence>